<feature type="domain" description="Apple" evidence="4">
    <location>
        <begin position="115"/>
        <end position="198"/>
    </location>
</feature>
<keyword evidence="3" id="KW-0812">Transmembrane</keyword>
<dbReference type="AlphaFoldDB" id="A0A672H6U9"/>
<evidence type="ECO:0000256" key="1">
    <source>
        <dbReference type="ARBA" id="ARBA00022737"/>
    </source>
</evidence>
<dbReference type="PANTHER" id="PTHR33946:SF4">
    <property type="entry name" value="COAGULATION FACTOR XI"/>
    <property type="match status" value="1"/>
</dbReference>
<dbReference type="GO" id="GO:0006508">
    <property type="term" value="P:proteolysis"/>
    <property type="evidence" value="ECO:0007669"/>
    <property type="project" value="InterPro"/>
</dbReference>
<reference evidence="5" key="3">
    <citation type="submission" date="2025-09" db="UniProtKB">
        <authorList>
            <consortium name="Ensembl"/>
        </authorList>
    </citation>
    <scope>IDENTIFICATION</scope>
</reference>
<evidence type="ECO:0000256" key="3">
    <source>
        <dbReference type="SAM" id="Phobius"/>
    </source>
</evidence>
<accession>A0A672H6U9</accession>
<dbReference type="Gene3D" id="3.50.4.10">
    <property type="entry name" value="Hepatocyte Growth Factor"/>
    <property type="match status" value="4"/>
</dbReference>
<dbReference type="PROSITE" id="PS50948">
    <property type="entry name" value="PAN"/>
    <property type="match status" value="3"/>
</dbReference>
<dbReference type="Ensembl" id="ENSSFAT00005025827.1">
    <property type="protein sequence ID" value="ENSSFAP00005024821.1"/>
    <property type="gene ID" value="ENSSFAG00005012648.1"/>
</dbReference>
<keyword evidence="3" id="KW-1133">Transmembrane helix</keyword>
<dbReference type="PANTHER" id="PTHR33946">
    <property type="match status" value="1"/>
</dbReference>
<feature type="transmembrane region" description="Helical" evidence="3">
    <location>
        <begin position="91"/>
        <end position="109"/>
    </location>
</feature>
<keyword evidence="2" id="KW-1015">Disulfide bond</keyword>
<evidence type="ECO:0000313" key="6">
    <source>
        <dbReference type="Proteomes" id="UP000472267"/>
    </source>
</evidence>
<proteinExistence type="predicted"/>
<dbReference type="CDD" id="cd01100">
    <property type="entry name" value="APPLE_Factor_XI_like"/>
    <property type="match status" value="3"/>
</dbReference>
<organism evidence="5 6">
    <name type="scientific">Salarias fasciatus</name>
    <name type="common">Jewelled blenny</name>
    <name type="synonym">Blennius fasciatus</name>
    <dbReference type="NCBI Taxonomy" id="181472"/>
    <lineage>
        <taxon>Eukaryota</taxon>
        <taxon>Metazoa</taxon>
        <taxon>Chordata</taxon>
        <taxon>Craniata</taxon>
        <taxon>Vertebrata</taxon>
        <taxon>Euteleostomi</taxon>
        <taxon>Actinopterygii</taxon>
        <taxon>Neopterygii</taxon>
        <taxon>Teleostei</taxon>
        <taxon>Neoteleostei</taxon>
        <taxon>Acanthomorphata</taxon>
        <taxon>Ovalentaria</taxon>
        <taxon>Blenniimorphae</taxon>
        <taxon>Blenniiformes</taxon>
        <taxon>Blennioidei</taxon>
        <taxon>Blenniidae</taxon>
        <taxon>Salariinae</taxon>
        <taxon>Salarias</taxon>
    </lineage>
</organism>
<evidence type="ECO:0000313" key="5">
    <source>
        <dbReference type="Ensembl" id="ENSSFAP00005024821.1"/>
    </source>
</evidence>
<keyword evidence="6" id="KW-1185">Reference proteome</keyword>
<dbReference type="GO" id="GO:0005576">
    <property type="term" value="C:extracellular region"/>
    <property type="evidence" value="ECO:0007669"/>
    <property type="project" value="InterPro"/>
</dbReference>
<dbReference type="Pfam" id="PF00024">
    <property type="entry name" value="PAN_1"/>
    <property type="match status" value="3"/>
</dbReference>
<dbReference type="InterPro" id="IPR000177">
    <property type="entry name" value="Apple"/>
</dbReference>
<dbReference type="SUPFAM" id="SSF57414">
    <property type="entry name" value="Hairpin loop containing domain-like"/>
    <property type="match status" value="1"/>
</dbReference>
<reference evidence="5" key="1">
    <citation type="submission" date="2019-06" db="EMBL/GenBank/DDBJ databases">
        <authorList>
            <consortium name="Wellcome Sanger Institute Data Sharing"/>
        </authorList>
    </citation>
    <scope>NUCLEOTIDE SEQUENCE [LARGE SCALE GENOMIC DNA]</scope>
</reference>
<dbReference type="InterPro" id="IPR003609">
    <property type="entry name" value="Pan_app"/>
</dbReference>
<dbReference type="PROSITE" id="PS00495">
    <property type="entry name" value="APPLE"/>
    <property type="match status" value="1"/>
</dbReference>
<feature type="domain" description="Apple" evidence="4">
    <location>
        <begin position="203"/>
        <end position="273"/>
    </location>
</feature>
<feature type="domain" description="Apple" evidence="4">
    <location>
        <begin position="287"/>
        <end position="361"/>
    </location>
</feature>
<dbReference type="InParanoid" id="A0A672H6U9"/>
<dbReference type="PRINTS" id="PR00005">
    <property type="entry name" value="APPLEDOMAIN"/>
</dbReference>
<name>A0A672H6U9_SALFA</name>
<keyword evidence="3" id="KW-0472">Membrane</keyword>
<keyword evidence="1" id="KW-0677">Repeat</keyword>
<evidence type="ECO:0000259" key="4">
    <source>
        <dbReference type="PROSITE" id="PS50948"/>
    </source>
</evidence>
<dbReference type="Proteomes" id="UP000472267">
    <property type="component" value="Chromosome 22"/>
</dbReference>
<reference evidence="5" key="2">
    <citation type="submission" date="2025-08" db="UniProtKB">
        <authorList>
            <consortium name="Ensembl"/>
        </authorList>
    </citation>
    <scope>IDENTIFICATION</scope>
</reference>
<dbReference type="Pfam" id="PF14295">
    <property type="entry name" value="PAN_4"/>
    <property type="match status" value="1"/>
</dbReference>
<protein>
    <recommendedName>
        <fullName evidence="4">Apple domain-containing protein</fullName>
    </recommendedName>
</protein>
<sequence>MGLRTAPKEDLQSSVADLVYGQTLRVPGDFLPHPTAPWLPHEQHTSFRAGTEAFAPVPTRQHNIPASWVPADLGSARYVFVRSKLIHLRNLVTCHIFLYVVFLFPIHLFSASAECNQQFLENIDFQGTDIMFVESPDAEHCQMICTQHPTCLFFTFVRPDWTQDTRDFSCYLKSTPTGTPNVQTLLLGVTSGYSLKSCDTSQCTNTDFLGADYKTFFTADYEECQRACTYDPNCQFFTFINELFTQQNMRYKCHLKFSWPVPRLKVKRFQGVVSGFSHRIPTVDPDCRIKLLPNTHFTVSNVLIMDAASPEHCHAFCSAHLLCAAFSYSSEDFKCYLKTNWDYLPSEAKDGFTSGLPMRFCQPDSRWLQTQFEGVDFLGSDIRFELMDDPDSCQRTCTEDPHCQFYTYLTEDFDSSSRRRRCYVKSTITMPAPPEVAKLDNAVSGFSRRNCGSV</sequence>
<evidence type="ECO:0000256" key="2">
    <source>
        <dbReference type="ARBA" id="ARBA00023157"/>
    </source>
</evidence>
<dbReference type="SMART" id="SM00223">
    <property type="entry name" value="APPLE"/>
    <property type="match status" value="4"/>
</dbReference>